<evidence type="ECO:0000256" key="4">
    <source>
        <dbReference type="SAM" id="Phobius"/>
    </source>
</evidence>
<evidence type="ECO:0000256" key="2">
    <source>
        <dbReference type="ARBA" id="ARBA00022679"/>
    </source>
</evidence>
<dbReference type="Pfam" id="PF00132">
    <property type="entry name" value="Hexapep"/>
    <property type="match status" value="1"/>
</dbReference>
<dbReference type="AlphaFoldDB" id="A0A3D9RUC8"/>
<keyword evidence="2 5" id="KW-0808">Transferase</keyword>
<dbReference type="GO" id="GO:0016746">
    <property type="term" value="F:acyltransferase activity"/>
    <property type="evidence" value="ECO:0007669"/>
    <property type="project" value="UniProtKB-KW"/>
</dbReference>
<comment type="similarity">
    <text evidence="1">Belongs to the transferase hexapeptide repeat family.</text>
</comment>
<sequence>MCMKILYFFGQILLLPHLLLFLFSNNKVIIIQDLYARKTVVNKGVHLGYDLTLELLTNRYFRTLFYFRIHSFFSKLLRVFYPKHPSFTIDIHTKIGGGLKLAHPYATIINAEEVGSNVYINHLVTIGEKEGKKPSIGNNVQIHAHAIIIGNIVIGDNAIIGAGSVVVKDVPKNAVVAGNPAKIINQK</sequence>
<evidence type="ECO:0000256" key="3">
    <source>
        <dbReference type="ARBA" id="ARBA00023315"/>
    </source>
</evidence>
<dbReference type="SUPFAM" id="SSF51161">
    <property type="entry name" value="Trimeric LpxA-like enzymes"/>
    <property type="match status" value="1"/>
</dbReference>
<evidence type="ECO:0000313" key="5">
    <source>
        <dbReference type="EMBL" id="REE83088.1"/>
    </source>
</evidence>
<dbReference type="Proteomes" id="UP000256429">
    <property type="component" value="Unassembled WGS sequence"/>
</dbReference>
<keyword evidence="6" id="KW-1185">Reference proteome</keyword>
<evidence type="ECO:0000313" key="6">
    <source>
        <dbReference type="Proteomes" id="UP000256429"/>
    </source>
</evidence>
<dbReference type="InterPro" id="IPR001451">
    <property type="entry name" value="Hexapep"/>
</dbReference>
<dbReference type="EMBL" id="QTTQ01000009">
    <property type="protein sequence ID" value="REE83088.1"/>
    <property type="molecule type" value="Genomic_DNA"/>
</dbReference>
<comment type="caution">
    <text evidence="5">The sequence shown here is derived from an EMBL/GenBank/DDBJ whole genome shotgun (WGS) entry which is preliminary data.</text>
</comment>
<keyword evidence="4" id="KW-1133">Transmembrane helix</keyword>
<dbReference type="InterPro" id="IPR011004">
    <property type="entry name" value="Trimer_LpxA-like_sf"/>
</dbReference>
<gene>
    <name evidence="5" type="ORF">BX611_0368</name>
</gene>
<dbReference type="InterPro" id="IPR045304">
    <property type="entry name" value="LbH_SAT"/>
</dbReference>
<feature type="transmembrane region" description="Helical" evidence="4">
    <location>
        <begin position="6"/>
        <end position="23"/>
    </location>
</feature>
<reference evidence="5 6" key="1">
    <citation type="submission" date="2018-08" db="EMBL/GenBank/DDBJ databases">
        <title>Genomic Encyclopedia of Type Strains, Phase III (KMG-III): the genomes of soil and plant-associated and newly described type strains.</title>
        <authorList>
            <person name="Whitman W."/>
        </authorList>
    </citation>
    <scope>NUCLEOTIDE SEQUENCE [LARGE SCALE GENOMIC DNA]</scope>
    <source>
        <strain evidence="5 6">325-5</strain>
    </source>
</reference>
<dbReference type="Gene3D" id="2.160.10.10">
    <property type="entry name" value="Hexapeptide repeat proteins"/>
    <property type="match status" value="1"/>
</dbReference>
<keyword evidence="4" id="KW-0812">Transmembrane</keyword>
<dbReference type="CDD" id="cd03354">
    <property type="entry name" value="LbH_SAT"/>
    <property type="match status" value="1"/>
</dbReference>
<dbReference type="PANTHER" id="PTHR42811">
    <property type="entry name" value="SERINE ACETYLTRANSFERASE"/>
    <property type="match status" value="1"/>
</dbReference>
<evidence type="ECO:0000256" key="1">
    <source>
        <dbReference type="ARBA" id="ARBA00007274"/>
    </source>
</evidence>
<keyword evidence="3" id="KW-0012">Acyltransferase</keyword>
<accession>A0A3D9RUC8</accession>
<name>A0A3D9RUC8_9FLAO</name>
<protein>
    <submittedName>
        <fullName evidence="5">Serine O-acetyltransferase</fullName>
    </submittedName>
</protein>
<proteinExistence type="inferred from homology"/>
<organism evidence="5 6">
    <name type="scientific">Lutibacter oceani</name>
    <dbReference type="NCBI Taxonomy" id="1853311"/>
    <lineage>
        <taxon>Bacteria</taxon>
        <taxon>Pseudomonadati</taxon>
        <taxon>Bacteroidota</taxon>
        <taxon>Flavobacteriia</taxon>
        <taxon>Flavobacteriales</taxon>
        <taxon>Flavobacteriaceae</taxon>
        <taxon>Lutibacter</taxon>
    </lineage>
</organism>
<keyword evidence="4" id="KW-0472">Membrane</keyword>